<organism evidence="3 4">
    <name type="scientific">Streptosporangium becharense</name>
    <dbReference type="NCBI Taxonomy" id="1816182"/>
    <lineage>
        <taxon>Bacteria</taxon>
        <taxon>Bacillati</taxon>
        <taxon>Actinomycetota</taxon>
        <taxon>Actinomycetes</taxon>
        <taxon>Streptosporangiales</taxon>
        <taxon>Streptosporangiaceae</taxon>
        <taxon>Streptosporangium</taxon>
    </lineage>
</organism>
<keyword evidence="2" id="KW-0732">Signal</keyword>
<name>A0A7W9MGQ6_9ACTN</name>
<gene>
    <name evidence="3" type="ORF">F4562_002720</name>
</gene>
<keyword evidence="4" id="KW-1185">Reference proteome</keyword>
<feature type="chain" id="PRO_5038788097" description="DUF5666 domain-containing protein" evidence="2">
    <location>
        <begin position="23"/>
        <end position="171"/>
    </location>
</feature>
<dbReference type="EMBL" id="JACHMP010000001">
    <property type="protein sequence ID" value="MBB5819658.1"/>
    <property type="molecule type" value="Genomic_DNA"/>
</dbReference>
<feature type="region of interest" description="Disordered" evidence="1">
    <location>
        <begin position="25"/>
        <end position="84"/>
    </location>
</feature>
<feature type="compositionally biased region" description="Low complexity" evidence="1">
    <location>
        <begin position="30"/>
        <end position="44"/>
    </location>
</feature>
<evidence type="ECO:0000313" key="3">
    <source>
        <dbReference type="EMBL" id="MBB5819658.1"/>
    </source>
</evidence>
<evidence type="ECO:0000313" key="4">
    <source>
        <dbReference type="Proteomes" id="UP000540685"/>
    </source>
</evidence>
<evidence type="ECO:0000256" key="2">
    <source>
        <dbReference type="SAM" id="SignalP"/>
    </source>
</evidence>
<evidence type="ECO:0008006" key="5">
    <source>
        <dbReference type="Google" id="ProtNLM"/>
    </source>
</evidence>
<proteinExistence type="predicted"/>
<dbReference type="RefSeq" id="WP_184538154.1">
    <property type="nucleotide sequence ID" value="NZ_JACHMP010000001.1"/>
</dbReference>
<feature type="signal peptide" evidence="2">
    <location>
        <begin position="1"/>
        <end position="22"/>
    </location>
</feature>
<protein>
    <recommendedName>
        <fullName evidence="5">DUF5666 domain-containing protein</fullName>
    </recommendedName>
</protein>
<evidence type="ECO:0000256" key="1">
    <source>
        <dbReference type="SAM" id="MobiDB-lite"/>
    </source>
</evidence>
<comment type="caution">
    <text evidence="3">The sequence shown here is derived from an EMBL/GenBank/DDBJ whole genome shotgun (WGS) entry which is preliminary data.</text>
</comment>
<accession>A0A7W9MGQ6</accession>
<sequence length="171" mass="17371">MNRSLKSTHVVLVAALAMGLSACSGGDGPSGAAPASTVTVTAPPSALPSPPETPAETGVPFTTPPEASTPSHPSPSVPGGRGTDATVLGQIALRGADRITVTPESDKEVEVLLTPFTVVLDVQGTVCDDGELPHRCSGEQLQKVLKKGGVLFAKVTIKDGTAIQIEEIVQN</sequence>
<dbReference type="AlphaFoldDB" id="A0A7W9MGQ6"/>
<dbReference type="Proteomes" id="UP000540685">
    <property type="component" value="Unassembled WGS sequence"/>
</dbReference>
<reference evidence="3 4" key="1">
    <citation type="submission" date="2020-08" db="EMBL/GenBank/DDBJ databases">
        <title>Sequencing the genomes of 1000 actinobacteria strains.</title>
        <authorList>
            <person name="Klenk H.-P."/>
        </authorList>
    </citation>
    <scope>NUCLEOTIDE SEQUENCE [LARGE SCALE GENOMIC DNA]</scope>
    <source>
        <strain evidence="3 4">DSM 46887</strain>
    </source>
</reference>
<dbReference type="PROSITE" id="PS51257">
    <property type="entry name" value="PROKAR_LIPOPROTEIN"/>
    <property type="match status" value="1"/>
</dbReference>